<protein>
    <submittedName>
        <fullName evidence="1">Alpha/beta hydrolases superfamily protein</fullName>
    </submittedName>
</protein>
<keyword evidence="1" id="KW-0378">Hydrolase</keyword>
<name>A0A6L2LRK4_TANCI</name>
<proteinExistence type="predicted"/>
<dbReference type="AlphaFoldDB" id="A0A6L2LRK4"/>
<comment type="caution">
    <text evidence="1">The sequence shown here is derived from an EMBL/GenBank/DDBJ whole genome shotgun (WGS) entry which is preliminary data.</text>
</comment>
<gene>
    <name evidence="1" type="ORF">Tci_035757</name>
</gene>
<organism evidence="1">
    <name type="scientific">Tanacetum cinerariifolium</name>
    <name type="common">Dalmatian daisy</name>
    <name type="synonym">Chrysanthemum cinerariifolium</name>
    <dbReference type="NCBI Taxonomy" id="118510"/>
    <lineage>
        <taxon>Eukaryota</taxon>
        <taxon>Viridiplantae</taxon>
        <taxon>Streptophyta</taxon>
        <taxon>Embryophyta</taxon>
        <taxon>Tracheophyta</taxon>
        <taxon>Spermatophyta</taxon>
        <taxon>Magnoliopsida</taxon>
        <taxon>eudicotyledons</taxon>
        <taxon>Gunneridae</taxon>
        <taxon>Pentapetalae</taxon>
        <taxon>asterids</taxon>
        <taxon>campanulids</taxon>
        <taxon>Asterales</taxon>
        <taxon>Asteraceae</taxon>
        <taxon>Asteroideae</taxon>
        <taxon>Anthemideae</taxon>
        <taxon>Anthemidinae</taxon>
        <taxon>Tanacetum</taxon>
    </lineage>
</organism>
<sequence length="396" mass="45582">MKERIKSIALKAKKESSDDETLTSESDDKEYAMAVKNFKKLFRRKGKFVRQLREEKKSFQQRDDKKSKNQKAFVGGCWSDCEIEAEDKTNDETCLMAQLSNEVTLDSSHYSDNDSSFDDDSLGFHSSKASTSRTKPTSFVGSTAELTCDESIIKAYRSTIPGSVDPSTSQKVAERVFSPPMSSRSDLVINRKKLIHKKIVELKKLPLKPSLKSGLGLQIKKMEDGTFFNQSKYNKEMLKKFMLEDSNITKTLMSTKIKLTKDDEADSVDSAKYQGDKEVTRPNLMAKVVMEVLKRLLGDVFVRSWWCLRASLMWILSTNLIFAFPLKFWSSFRVPSYFDYRKFEFICHWANPVKDFKWSNVPGIKFSLFFESDNTFTSLQALSKLHYLFSGFVDYF</sequence>
<accession>A0A6L2LRK4</accession>
<reference evidence="1" key="1">
    <citation type="journal article" date="2019" name="Sci. Rep.">
        <title>Draft genome of Tanacetum cinerariifolium, the natural source of mosquito coil.</title>
        <authorList>
            <person name="Yamashiro T."/>
            <person name="Shiraishi A."/>
            <person name="Satake H."/>
            <person name="Nakayama K."/>
        </authorList>
    </citation>
    <scope>NUCLEOTIDE SEQUENCE</scope>
</reference>
<dbReference type="GO" id="GO:0016787">
    <property type="term" value="F:hydrolase activity"/>
    <property type="evidence" value="ECO:0007669"/>
    <property type="project" value="UniProtKB-KW"/>
</dbReference>
<evidence type="ECO:0000313" key="1">
    <source>
        <dbReference type="EMBL" id="GEU63779.1"/>
    </source>
</evidence>
<dbReference type="EMBL" id="BKCJ010004908">
    <property type="protein sequence ID" value="GEU63779.1"/>
    <property type="molecule type" value="Genomic_DNA"/>
</dbReference>